<accession>A0A0F7LAF7</accession>
<evidence type="ECO:0000313" key="2">
    <source>
        <dbReference type="EMBL" id="AKH48076.1"/>
    </source>
</evidence>
<organism evidence="2">
    <name type="scientific">uncultured marine virus</name>
    <dbReference type="NCBI Taxonomy" id="186617"/>
    <lineage>
        <taxon>Viruses</taxon>
        <taxon>environmental samples</taxon>
    </lineage>
</organism>
<protein>
    <submittedName>
        <fullName evidence="2">Uncharacterized protein</fullName>
    </submittedName>
</protein>
<sequence length="97" mass="10932">MSLRPHPSNLLRWESPPDTRCRLGSCRCADAPTRYSRRLCNRCCSGRGPGPGLRPVPSVTNARHTRGRQCSRDRMRSSPPSSGTPERSSRRWTLQSI</sequence>
<reference evidence="2" key="2">
    <citation type="submission" date="2015-03" db="EMBL/GenBank/DDBJ databases">
        <authorList>
            <person name="Chow C.-E.T."/>
            <person name="Winget D.M."/>
            <person name="White R.A.III."/>
            <person name="Hallam S.J."/>
            <person name="Suttle C.A."/>
        </authorList>
    </citation>
    <scope>NUCLEOTIDE SEQUENCE</scope>
    <source>
        <strain evidence="2">Oxic1_6</strain>
    </source>
</reference>
<feature type="compositionally biased region" description="Polar residues" evidence="1">
    <location>
        <begin position="83"/>
        <end position="97"/>
    </location>
</feature>
<name>A0A0F7LAF7_9VIRU</name>
<proteinExistence type="predicted"/>
<feature type="region of interest" description="Disordered" evidence="1">
    <location>
        <begin position="46"/>
        <end position="97"/>
    </location>
</feature>
<evidence type="ECO:0000256" key="1">
    <source>
        <dbReference type="SAM" id="MobiDB-lite"/>
    </source>
</evidence>
<reference evidence="2" key="1">
    <citation type="journal article" date="2015" name="Front. Microbiol.">
        <title>Combining genomic sequencing methods to explore viral diversity and reveal potential virus-host interactions.</title>
        <authorList>
            <person name="Chow C.E."/>
            <person name="Winget D.M."/>
            <person name="White R.A.III."/>
            <person name="Hallam S.J."/>
            <person name="Suttle C.A."/>
        </authorList>
    </citation>
    <scope>NUCLEOTIDE SEQUENCE</scope>
    <source>
        <strain evidence="2">Oxic1_6</strain>
    </source>
</reference>
<dbReference type="EMBL" id="KR029601">
    <property type="protein sequence ID" value="AKH48076.1"/>
    <property type="molecule type" value="Genomic_DNA"/>
</dbReference>